<name>A0A486QD57_KLEPN</name>
<dbReference type="EMBL" id="CAAHDF010000001">
    <property type="protein sequence ID" value="VGM17963.1"/>
    <property type="molecule type" value="Genomic_DNA"/>
</dbReference>
<gene>
    <name evidence="2" type="ORF">SAMEA4873555_01081</name>
    <name evidence="3" type="ORF">SAMEA4873560_00358</name>
    <name evidence="1" type="ORF">SAMEA4873647_00393</name>
</gene>
<dbReference type="AlphaFoldDB" id="A0A486QD57"/>
<organism evidence="2">
    <name type="scientific">Klebsiella pneumoniae</name>
    <dbReference type="NCBI Taxonomy" id="573"/>
    <lineage>
        <taxon>Bacteria</taxon>
        <taxon>Pseudomonadati</taxon>
        <taxon>Pseudomonadota</taxon>
        <taxon>Gammaproteobacteria</taxon>
        <taxon>Enterobacterales</taxon>
        <taxon>Enterobacteriaceae</taxon>
        <taxon>Klebsiella/Raoultella group</taxon>
        <taxon>Klebsiella</taxon>
        <taxon>Klebsiella pneumoniae complex</taxon>
    </lineage>
</organism>
<reference evidence="2" key="1">
    <citation type="submission" date="2019-03" db="EMBL/GenBank/DDBJ databases">
        <authorList>
            <consortium name="Pathogen Informatics"/>
        </authorList>
    </citation>
    <scope>NUCLEOTIDE SEQUENCE</scope>
    <source>
        <strain evidence="2">5012STDY7626354</strain>
        <strain evidence="3">5012STDY7626359</strain>
        <strain evidence="1">5012STDY7626445</strain>
    </source>
</reference>
<accession>A0A486QD57</accession>
<dbReference type="EMBL" id="CAAHCY010000001">
    <property type="protein sequence ID" value="VGL86307.1"/>
    <property type="molecule type" value="Genomic_DNA"/>
</dbReference>
<sequence>MQQDPEVNIFSFQQIMVSIYLEKMFRVKMN</sequence>
<evidence type="ECO:0000313" key="1">
    <source>
        <dbReference type="EMBL" id="VGL40503.1"/>
    </source>
</evidence>
<proteinExistence type="predicted"/>
<evidence type="ECO:0000313" key="3">
    <source>
        <dbReference type="EMBL" id="VGM17963.1"/>
    </source>
</evidence>
<evidence type="ECO:0000313" key="2">
    <source>
        <dbReference type="EMBL" id="VGL86307.1"/>
    </source>
</evidence>
<dbReference type="EMBL" id="CAAHCR010000001">
    <property type="protein sequence ID" value="VGL40503.1"/>
    <property type="molecule type" value="Genomic_DNA"/>
</dbReference>
<protein>
    <submittedName>
        <fullName evidence="2">Uncharacterized protein</fullName>
    </submittedName>
</protein>